<dbReference type="InterPro" id="IPR050108">
    <property type="entry name" value="CDK"/>
</dbReference>
<dbReference type="GO" id="GO:0051446">
    <property type="term" value="P:positive regulation of meiotic cell cycle"/>
    <property type="evidence" value="ECO:0007669"/>
    <property type="project" value="UniProtKB-ARBA"/>
</dbReference>
<dbReference type="Gene3D" id="3.30.200.20">
    <property type="entry name" value="Phosphorylase Kinase, domain 1"/>
    <property type="match status" value="1"/>
</dbReference>
<dbReference type="GO" id="GO:0000082">
    <property type="term" value="P:G1/S transition of mitotic cell cycle"/>
    <property type="evidence" value="ECO:0007669"/>
    <property type="project" value="TreeGrafter"/>
</dbReference>
<feature type="binding site" evidence="13">
    <location>
        <position position="38"/>
    </location>
    <ligand>
        <name>ATP</name>
        <dbReference type="ChEBI" id="CHEBI:30616"/>
    </ligand>
</feature>
<evidence type="ECO:0000256" key="9">
    <source>
        <dbReference type="ARBA" id="ARBA00022840"/>
    </source>
</evidence>
<dbReference type="InterPro" id="IPR000719">
    <property type="entry name" value="Prot_kinase_dom"/>
</dbReference>
<dbReference type="SMART" id="SM00220">
    <property type="entry name" value="S_TKc"/>
    <property type="match status" value="1"/>
</dbReference>
<dbReference type="GO" id="GO:0051301">
    <property type="term" value="P:cell division"/>
    <property type="evidence" value="ECO:0007669"/>
    <property type="project" value="UniProtKB-KW"/>
</dbReference>
<comment type="catalytic activity">
    <reaction evidence="12">
        <text>L-seryl-[protein] + ATP = O-phospho-L-seryl-[protein] + ADP + H(+)</text>
        <dbReference type="Rhea" id="RHEA:17989"/>
        <dbReference type="Rhea" id="RHEA-COMP:9863"/>
        <dbReference type="Rhea" id="RHEA-COMP:11604"/>
        <dbReference type="ChEBI" id="CHEBI:15378"/>
        <dbReference type="ChEBI" id="CHEBI:29999"/>
        <dbReference type="ChEBI" id="CHEBI:30616"/>
        <dbReference type="ChEBI" id="CHEBI:83421"/>
        <dbReference type="ChEBI" id="CHEBI:456216"/>
        <dbReference type="EC" id="2.7.11.22"/>
    </reaction>
</comment>
<dbReference type="InterPro" id="IPR008271">
    <property type="entry name" value="Ser/Thr_kinase_AS"/>
</dbReference>
<dbReference type="GO" id="GO:0000307">
    <property type="term" value="C:cyclin-dependent protein kinase holoenzyme complex"/>
    <property type="evidence" value="ECO:0007669"/>
    <property type="project" value="TreeGrafter"/>
</dbReference>
<evidence type="ECO:0000256" key="6">
    <source>
        <dbReference type="ARBA" id="ARBA00022741"/>
    </source>
</evidence>
<evidence type="ECO:0000256" key="8">
    <source>
        <dbReference type="ARBA" id="ARBA00022777"/>
    </source>
</evidence>
<dbReference type="InterPro" id="IPR017441">
    <property type="entry name" value="Protein_kinase_ATP_BS"/>
</dbReference>
<evidence type="ECO:0000259" key="15">
    <source>
        <dbReference type="PROSITE" id="PS50011"/>
    </source>
</evidence>
<dbReference type="InterPro" id="IPR011009">
    <property type="entry name" value="Kinase-like_dom_sf"/>
</dbReference>
<dbReference type="GO" id="GO:0005634">
    <property type="term" value="C:nucleus"/>
    <property type="evidence" value="ECO:0007669"/>
    <property type="project" value="TreeGrafter"/>
</dbReference>
<keyword evidence="8" id="KW-0418">Kinase</keyword>
<dbReference type="SUPFAM" id="SSF56112">
    <property type="entry name" value="Protein kinase-like (PK-like)"/>
    <property type="match status" value="1"/>
</dbReference>
<evidence type="ECO:0000256" key="7">
    <source>
        <dbReference type="ARBA" id="ARBA00022776"/>
    </source>
</evidence>
<name>A0A0N5AMD4_9BILA</name>
<evidence type="ECO:0000256" key="10">
    <source>
        <dbReference type="ARBA" id="ARBA00023306"/>
    </source>
</evidence>
<proteinExistence type="inferred from homology"/>
<dbReference type="WBParaSite" id="SMUV_0000574001-mRNA-1">
    <property type="protein sequence ID" value="SMUV_0000574001-mRNA-1"/>
    <property type="gene ID" value="SMUV_0000574001"/>
</dbReference>
<dbReference type="GO" id="GO:0004693">
    <property type="term" value="F:cyclin-dependent protein serine/threonine kinase activity"/>
    <property type="evidence" value="ECO:0007669"/>
    <property type="project" value="UniProtKB-EC"/>
</dbReference>
<keyword evidence="5" id="KW-0808">Transferase</keyword>
<keyword evidence="16" id="KW-1185">Reference proteome</keyword>
<dbReference type="STRING" id="451379.A0A0N5AMD4"/>
<keyword evidence="3 14" id="KW-0723">Serine/threonine-protein kinase</keyword>
<reference evidence="17" key="1">
    <citation type="submission" date="2017-02" db="UniProtKB">
        <authorList>
            <consortium name="WormBaseParasite"/>
        </authorList>
    </citation>
    <scope>IDENTIFICATION</scope>
</reference>
<dbReference type="GO" id="GO:0005524">
    <property type="term" value="F:ATP binding"/>
    <property type="evidence" value="ECO:0007669"/>
    <property type="project" value="UniProtKB-UniRule"/>
</dbReference>
<evidence type="ECO:0000256" key="1">
    <source>
        <dbReference type="ARBA" id="ARBA00006485"/>
    </source>
</evidence>
<keyword evidence="4" id="KW-0132">Cell division</keyword>
<evidence type="ECO:0000256" key="2">
    <source>
        <dbReference type="ARBA" id="ARBA00012425"/>
    </source>
</evidence>
<dbReference type="PROSITE" id="PS50011">
    <property type="entry name" value="PROTEIN_KINASE_DOM"/>
    <property type="match status" value="1"/>
</dbReference>
<keyword evidence="10" id="KW-0131">Cell cycle</keyword>
<dbReference type="GO" id="GO:0010389">
    <property type="term" value="P:regulation of G2/M transition of mitotic cell cycle"/>
    <property type="evidence" value="ECO:0007669"/>
    <property type="project" value="TreeGrafter"/>
</dbReference>
<dbReference type="PANTHER" id="PTHR24056:SF254">
    <property type="entry name" value="CYCLIN-DEPENDENT KINASE 2"/>
    <property type="match status" value="1"/>
</dbReference>
<organism evidence="16 17">
    <name type="scientific">Syphacia muris</name>
    <dbReference type="NCBI Taxonomy" id="451379"/>
    <lineage>
        <taxon>Eukaryota</taxon>
        <taxon>Metazoa</taxon>
        <taxon>Ecdysozoa</taxon>
        <taxon>Nematoda</taxon>
        <taxon>Chromadorea</taxon>
        <taxon>Rhabditida</taxon>
        <taxon>Spirurina</taxon>
        <taxon>Oxyuridomorpha</taxon>
        <taxon>Oxyuroidea</taxon>
        <taxon>Oxyuridae</taxon>
        <taxon>Syphacia</taxon>
    </lineage>
</organism>
<accession>A0A0N5AMD4</accession>
<dbReference type="Gene3D" id="1.10.510.10">
    <property type="entry name" value="Transferase(Phosphotransferase) domain 1"/>
    <property type="match status" value="1"/>
</dbReference>
<dbReference type="Pfam" id="PF00069">
    <property type="entry name" value="Pkinase"/>
    <property type="match status" value="1"/>
</dbReference>
<dbReference type="GO" id="GO:0030332">
    <property type="term" value="F:cyclin binding"/>
    <property type="evidence" value="ECO:0007669"/>
    <property type="project" value="TreeGrafter"/>
</dbReference>
<dbReference type="PROSITE" id="PS00107">
    <property type="entry name" value="PROTEIN_KINASE_ATP"/>
    <property type="match status" value="1"/>
</dbReference>
<evidence type="ECO:0000256" key="14">
    <source>
        <dbReference type="RuleBase" id="RU000304"/>
    </source>
</evidence>
<comment type="catalytic activity">
    <reaction evidence="11">
        <text>L-threonyl-[protein] + ATP = O-phospho-L-threonyl-[protein] + ADP + H(+)</text>
        <dbReference type="Rhea" id="RHEA:46608"/>
        <dbReference type="Rhea" id="RHEA-COMP:11060"/>
        <dbReference type="Rhea" id="RHEA-COMP:11605"/>
        <dbReference type="ChEBI" id="CHEBI:15378"/>
        <dbReference type="ChEBI" id="CHEBI:30013"/>
        <dbReference type="ChEBI" id="CHEBI:30616"/>
        <dbReference type="ChEBI" id="CHEBI:61977"/>
        <dbReference type="ChEBI" id="CHEBI:456216"/>
        <dbReference type="EC" id="2.7.11.22"/>
    </reaction>
</comment>
<dbReference type="GO" id="GO:0090068">
    <property type="term" value="P:positive regulation of cell cycle process"/>
    <property type="evidence" value="ECO:0007669"/>
    <property type="project" value="UniProtKB-ARBA"/>
</dbReference>
<keyword evidence="7" id="KW-0498">Mitosis</keyword>
<dbReference type="GO" id="GO:0005737">
    <property type="term" value="C:cytoplasm"/>
    <property type="evidence" value="ECO:0007669"/>
    <property type="project" value="TreeGrafter"/>
</dbReference>
<dbReference type="PANTHER" id="PTHR24056">
    <property type="entry name" value="CELL DIVISION PROTEIN KINASE"/>
    <property type="match status" value="1"/>
</dbReference>
<dbReference type="EC" id="2.7.11.22" evidence="2"/>
<dbReference type="GO" id="GO:0010468">
    <property type="term" value="P:regulation of gene expression"/>
    <property type="evidence" value="ECO:0007669"/>
    <property type="project" value="TreeGrafter"/>
</dbReference>
<evidence type="ECO:0000256" key="13">
    <source>
        <dbReference type="PROSITE-ProRule" id="PRU10141"/>
    </source>
</evidence>
<dbReference type="FunFam" id="1.10.510.10:FF:000706">
    <property type="entry name" value="Cyclin-dependent kinase 1"/>
    <property type="match status" value="1"/>
</dbReference>
<evidence type="ECO:0000256" key="11">
    <source>
        <dbReference type="ARBA" id="ARBA00047811"/>
    </source>
</evidence>
<dbReference type="PROSITE" id="PS00108">
    <property type="entry name" value="PROTEIN_KINASE_ST"/>
    <property type="match status" value="1"/>
</dbReference>
<feature type="domain" description="Protein kinase" evidence="15">
    <location>
        <begin position="9"/>
        <end position="291"/>
    </location>
</feature>
<protein>
    <recommendedName>
        <fullName evidence="2">cyclin-dependent kinase</fullName>
        <ecNumber evidence="2">2.7.11.22</ecNumber>
    </recommendedName>
</protein>
<dbReference type="Proteomes" id="UP000046393">
    <property type="component" value="Unplaced"/>
</dbReference>
<dbReference type="GO" id="GO:0007165">
    <property type="term" value="P:signal transduction"/>
    <property type="evidence" value="ECO:0007669"/>
    <property type="project" value="TreeGrafter"/>
</dbReference>
<dbReference type="FunFam" id="3.30.200.20:FF:000927">
    <property type="entry name" value="Cyclin-dependent kinase 2"/>
    <property type="match status" value="1"/>
</dbReference>
<evidence type="ECO:0000256" key="4">
    <source>
        <dbReference type="ARBA" id="ARBA00022618"/>
    </source>
</evidence>
<dbReference type="CDD" id="cd07829">
    <property type="entry name" value="STKc_CDK_like"/>
    <property type="match status" value="1"/>
</dbReference>
<evidence type="ECO:0000256" key="5">
    <source>
        <dbReference type="ARBA" id="ARBA00022679"/>
    </source>
</evidence>
<evidence type="ECO:0000256" key="12">
    <source>
        <dbReference type="ARBA" id="ARBA00048367"/>
    </source>
</evidence>
<dbReference type="AlphaFoldDB" id="A0A0N5AMD4"/>
<evidence type="ECO:0000313" key="16">
    <source>
        <dbReference type="Proteomes" id="UP000046393"/>
    </source>
</evidence>
<evidence type="ECO:0000256" key="3">
    <source>
        <dbReference type="ARBA" id="ARBA00022527"/>
    </source>
</evidence>
<keyword evidence="6 13" id="KW-0547">Nucleotide-binding</keyword>
<comment type="similarity">
    <text evidence="1">Belongs to the protein kinase superfamily. CMGC Ser/Thr protein kinase family. CDC2/CDKX subfamily.</text>
</comment>
<evidence type="ECO:0000313" key="17">
    <source>
        <dbReference type="WBParaSite" id="SMUV_0000574001-mRNA-1"/>
    </source>
</evidence>
<sequence length="313" mass="35815">MADNELTRFHNLKKVGEGAYGVVYRAIERTTGMKVALKKIRLDSDGEGVPSTCIREISILKELDHSNIVKLHDVIHTESRLFLVFEYIDQDLRNLMEKIKPKPIPLPYVKSFLWQLLQALSYCHTHRVVHRDLKPQNLLVNNEGVIKLADFGLARSFSMPTRVYTHEVVTLWYRAPEVLLGSKFYSCAVDVWSLACIFAELVSAKVLFNGDSEIDQLFKIFQILGTPTPETWPGVEKLPDYNPLFPVWKNFQLARYVPGIGDDGLDLLAQMLVCPPNQRISAKMALCHRYLRDVPVHLEPLTKLFQKEGRISI</sequence>
<keyword evidence="9 13" id="KW-0067">ATP-binding</keyword>